<evidence type="ECO:0000313" key="7">
    <source>
        <dbReference type="EMBL" id="CAB1422149.1"/>
    </source>
</evidence>
<evidence type="ECO:0000256" key="3">
    <source>
        <dbReference type="ARBA" id="ARBA00023180"/>
    </source>
</evidence>
<dbReference type="Pfam" id="PF00100">
    <property type="entry name" value="Zona_pellucida"/>
    <property type="match status" value="1"/>
</dbReference>
<protein>
    <recommendedName>
        <fullName evidence="6">ZP domain-containing protein</fullName>
    </recommendedName>
</protein>
<reference evidence="7" key="1">
    <citation type="submission" date="2020-03" db="EMBL/GenBank/DDBJ databases">
        <authorList>
            <person name="Weist P."/>
        </authorList>
    </citation>
    <scope>NUCLEOTIDE SEQUENCE</scope>
</reference>
<keyword evidence="1 5" id="KW-0732">Signal</keyword>
<feature type="transmembrane region" description="Helical" evidence="4">
    <location>
        <begin position="705"/>
        <end position="725"/>
    </location>
</feature>
<keyword evidence="4" id="KW-0812">Transmembrane</keyword>
<dbReference type="Gene3D" id="2.60.40.4100">
    <property type="entry name" value="Zona pellucida, ZP-C domain"/>
    <property type="match status" value="1"/>
</dbReference>
<dbReference type="Gene3D" id="2.60.40.3210">
    <property type="entry name" value="Zona pellucida, ZP-N domain"/>
    <property type="match status" value="1"/>
</dbReference>
<feature type="chain" id="PRO_5040303020" description="ZP domain-containing protein" evidence="5">
    <location>
        <begin position="21"/>
        <end position="744"/>
    </location>
</feature>
<evidence type="ECO:0000256" key="4">
    <source>
        <dbReference type="SAM" id="Phobius"/>
    </source>
</evidence>
<evidence type="ECO:0000256" key="1">
    <source>
        <dbReference type="ARBA" id="ARBA00022729"/>
    </source>
</evidence>
<keyword evidence="4" id="KW-0472">Membrane</keyword>
<feature type="signal peptide" evidence="5">
    <location>
        <begin position="1"/>
        <end position="20"/>
    </location>
</feature>
<dbReference type="PRINTS" id="PR00023">
    <property type="entry name" value="ZPELLUCIDA"/>
</dbReference>
<dbReference type="InterPro" id="IPR055356">
    <property type="entry name" value="ZP-N"/>
</dbReference>
<organism evidence="7 8">
    <name type="scientific">Pleuronectes platessa</name>
    <name type="common">European plaice</name>
    <dbReference type="NCBI Taxonomy" id="8262"/>
    <lineage>
        <taxon>Eukaryota</taxon>
        <taxon>Metazoa</taxon>
        <taxon>Chordata</taxon>
        <taxon>Craniata</taxon>
        <taxon>Vertebrata</taxon>
        <taxon>Euteleostomi</taxon>
        <taxon>Actinopterygii</taxon>
        <taxon>Neopterygii</taxon>
        <taxon>Teleostei</taxon>
        <taxon>Neoteleostei</taxon>
        <taxon>Acanthomorphata</taxon>
        <taxon>Carangaria</taxon>
        <taxon>Pleuronectiformes</taxon>
        <taxon>Pleuronectoidei</taxon>
        <taxon>Pleuronectidae</taxon>
        <taxon>Pleuronectes</taxon>
    </lineage>
</organism>
<keyword evidence="8" id="KW-1185">Reference proteome</keyword>
<dbReference type="InterPro" id="IPR001507">
    <property type="entry name" value="ZP_dom"/>
</dbReference>
<dbReference type="Proteomes" id="UP001153269">
    <property type="component" value="Unassembled WGS sequence"/>
</dbReference>
<accession>A0A9N7YFA5</accession>
<dbReference type="PANTHER" id="PTHR14002">
    <property type="entry name" value="ENDOGLIN/TGF-BETA RECEPTOR TYPE III"/>
    <property type="match status" value="1"/>
</dbReference>
<dbReference type="AlphaFoldDB" id="A0A9N7YFA5"/>
<sequence>MMEAGALVLLLLALLGSASTLSFYGDSLSFMSPKKNKDGTFTVNFTHRQNGRSSCQDQSSFTCDGDVCTSFSKSGVLQTDQDATGLGRWCQTEGHTTATISTNETSFTMRGSGCCWESNVNGQTKWTSVAELDLGTRSDSRAINSCPVTTTVSLIRVPQNCFSRIPLLAHDPDGDDVRCSFSSGFTVPSNFTLDKDACTLTRAGGVSAGVHVFELMLEDFPSKNITVSYADGSSEFHSVSGVKSSPLCTVKLQFTVEVLAPVPRCDVGHVQPVFLSKTPSHGDVLHATVGQPFTLYAQAQASHSSIHDFQVSGPQNMSKTFKDDTLGKAEVSVQWTPQSGDLYRFVPFCFTAETNETQSEMRCVVVMVTQSSITQGKANVECSPNKMTVTLYAASMPGIDEKFLQLSDPSCSLTSNGSQITGTMSFSACGTKVEDSGDYITFKNEINSFELPNEIITRRKKVKIGFSCQFPKTISISSYFNLDKSDYIFTESSFGSFGYTFEIFPDSNFTNKVEAKAYPVEVKLLDMIYMGIQAQTELPDVKIFVESCKATPDDNPENPLFYDLIKNGCLKDETIKVFSSTGPTFKFGVQAFKFTGNYDQVYITCSVIMCEGDSPFSRCAQGCLSSATRRRRRDVSKETAGHDITQGPWQFIGMTAPKEAMADNTVIIKSGKPPAVTPPPVSSDTKSSVDDWQIQKILNTNGSSIFFGCAFLLSVVLMAVAVNYFRRRRKEDDRHALIISGIDN</sequence>
<dbReference type="PANTHER" id="PTHR14002:SF59">
    <property type="entry name" value="CUB AND ZONA PELLUCIDA-LIKE DOMAIN-CONTAINING PROTEIN 1-RELATED"/>
    <property type="match status" value="1"/>
</dbReference>
<gene>
    <name evidence="7" type="ORF">PLEPLA_LOCUS10038</name>
</gene>
<keyword evidence="4" id="KW-1133">Transmembrane helix</keyword>
<evidence type="ECO:0000259" key="6">
    <source>
        <dbReference type="PROSITE" id="PS51034"/>
    </source>
</evidence>
<dbReference type="PROSITE" id="PS51034">
    <property type="entry name" value="ZP_2"/>
    <property type="match status" value="1"/>
</dbReference>
<dbReference type="SMART" id="SM00241">
    <property type="entry name" value="ZP"/>
    <property type="match status" value="1"/>
</dbReference>
<keyword evidence="2" id="KW-1015">Disulfide bond</keyword>
<name>A0A9N7YFA5_PLEPL</name>
<evidence type="ECO:0000256" key="5">
    <source>
        <dbReference type="SAM" id="SignalP"/>
    </source>
</evidence>
<evidence type="ECO:0000256" key="2">
    <source>
        <dbReference type="ARBA" id="ARBA00023157"/>
    </source>
</evidence>
<comment type="caution">
    <text evidence="7">The sequence shown here is derived from an EMBL/GenBank/DDBJ whole genome shotgun (WGS) entry which is preliminary data.</text>
</comment>
<evidence type="ECO:0000313" key="8">
    <source>
        <dbReference type="Proteomes" id="UP001153269"/>
    </source>
</evidence>
<dbReference type="Pfam" id="PF23344">
    <property type="entry name" value="ZP-N"/>
    <property type="match status" value="1"/>
</dbReference>
<dbReference type="InterPro" id="IPR048290">
    <property type="entry name" value="ZP_chr"/>
</dbReference>
<keyword evidence="3" id="KW-0325">Glycoprotein</keyword>
<dbReference type="EMBL" id="CADEAL010000563">
    <property type="protein sequence ID" value="CAB1422149.1"/>
    <property type="molecule type" value="Genomic_DNA"/>
</dbReference>
<proteinExistence type="predicted"/>
<feature type="domain" description="ZP" evidence="6">
    <location>
        <begin position="381"/>
        <end position="626"/>
    </location>
</feature>
<dbReference type="InterPro" id="IPR055355">
    <property type="entry name" value="ZP-C"/>
</dbReference>
<dbReference type="InterPro" id="IPR042235">
    <property type="entry name" value="ZP-C_dom"/>
</dbReference>